<dbReference type="InterPro" id="IPR008875">
    <property type="entry name" value="TraX"/>
</dbReference>
<feature type="transmembrane region" description="Helical" evidence="1">
    <location>
        <begin position="212"/>
        <end position="238"/>
    </location>
</feature>
<gene>
    <name evidence="2" type="ORF">KQI86_02790</name>
</gene>
<keyword evidence="1" id="KW-0472">Membrane</keyword>
<feature type="transmembrane region" description="Helical" evidence="1">
    <location>
        <begin position="250"/>
        <end position="270"/>
    </location>
</feature>
<proteinExistence type="predicted"/>
<dbReference type="Proteomes" id="UP000726170">
    <property type="component" value="Unassembled WGS sequence"/>
</dbReference>
<dbReference type="EMBL" id="JAHLQF010000001">
    <property type="protein sequence ID" value="MBU5483238.1"/>
    <property type="molecule type" value="Genomic_DNA"/>
</dbReference>
<feature type="transmembrane region" description="Helical" evidence="1">
    <location>
        <begin position="166"/>
        <end position="184"/>
    </location>
</feature>
<keyword evidence="1" id="KW-0812">Transmembrane</keyword>
<reference evidence="2 3" key="1">
    <citation type="submission" date="2021-06" db="EMBL/GenBank/DDBJ databases">
        <authorList>
            <person name="Sun Q."/>
            <person name="Li D."/>
        </authorList>
    </citation>
    <scope>NUCLEOTIDE SEQUENCE [LARGE SCALE GENOMIC DNA]</scope>
    <source>
        <strain evidence="2 3">MSJ-11</strain>
    </source>
</reference>
<evidence type="ECO:0000256" key="1">
    <source>
        <dbReference type="SAM" id="Phobius"/>
    </source>
</evidence>
<feature type="transmembrane region" description="Helical" evidence="1">
    <location>
        <begin position="128"/>
        <end position="145"/>
    </location>
</feature>
<dbReference type="RefSeq" id="WP_216437634.1">
    <property type="nucleotide sequence ID" value="NZ_JAHLQF010000001.1"/>
</dbReference>
<feature type="transmembrane region" description="Helical" evidence="1">
    <location>
        <begin position="21"/>
        <end position="46"/>
    </location>
</feature>
<feature type="transmembrane region" description="Helical" evidence="1">
    <location>
        <begin position="98"/>
        <end position="116"/>
    </location>
</feature>
<feature type="transmembrane region" description="Helical" evidence="1">
    <location>
        <begin position="66"/>
        <end position="86"/>
    </location>
</feature>
<name>A0ABS6EDX2_9CLOT</name>
<evidence type="ECO:0000313" key="2">
    <source>
        <dbReference type="EMBL" id="MBU5483238.1"/>
    </source>
</evidence>
<protein>
    <submittedName>
        <fullName evidence="2">Conjugal transfer protein TraX</fullName>
    </submittedName>
</protein>
<evidence type="ECO:0000313" key="3">
    <source>
        <dbReference type="Proteomes" id="UP000726170"/>
    </source>
</evidence>
<keyword evidence="1" id="KW-1133">Transmembrane helix</keyword>
<sequence>MNTSITEKRELSRKRGLPGSTLKIIAVISMLVDHIAAVLILVGIYYKFIPYAENTAMYYSSNLKTIYQLMRAVGRISFPIFCFLLVEGYVHTSNKKKYALRLFIFALISEIPFNLAFGNKIFIPASRLNNVFFTLLLGVCVMYIIEFINSKEINIKFINNKKINKVIAAIAIIATIVVFGAIAKFIKCDFNYYGILCISLFYIFRENRLLQILSGIIVFSYLAMGSFGIVYLSLLAIYFYNGQRGLKIKYFFYVFYPAHLLILYFIRVYLATIGA</sequence>
<accession>A0ABS6EDX2</accession>
<dbReference type="Pfam" id="PF05857">
    <property type="entry name" value="TraX"/>
    <property type="match status" value="1"/>
</dbReference>
<keyword evidence="3" id="KW-1185">Reference proteome</keyword>
<organism evidence="2 3">
    <name type="scientific">Clostridium mobile</name>
    <dbReference type="NCBI Taxonomy" id="2841512"/>
    <lineage>
        <taxon>Bacteria</taxon>
        <taxon>Bacillati</taxon>
        <taxon>Bacillota</taxon>
        <taxon>Clostridia</taxon>
        <taxon>Eubacteriales</taxon>
        <taxon>Clostridiaceae</taxon>
        <taxon>Clostridium</taxon>
    </lineage>
</organism>
<comment type="caution">
    <text evidence="2">The sequence shown here is derived from an EMBL/GenBank/DDBJ whole genome shotgun (WGS) entry which is preliminary data.</text>
</comment>